<protein>
    <recommendedName>
        <fullName evidence="1">U-box domain-containing protein</fullName>
    </recommendedName>
</protein>
<organism evidence="2 3">
    <name type="scientific">Chlorella vulgaris</name>
    <name type="common">Green alga</name>
    <dbReference type="NCBI Taxonomy" id="3077"/>
    <lineage>
        <taxon>Eukaryota</taxon>
        <taxon>Viridiplantae</taxon>
        <taxon>Chlorophyta</taxon>
        <taxon>core chlorophytes</taxon>
        <taxon>Trebouxiophyceae</taxon>
        <taxon>Chlorellales</taxon>
        <taxon>Chlorellaceae</taxon>
        <taxon>Chlorella clade</taxon>
        <taxon>Chlorella</taxon>
    </lineage>
</organism>
<evidence type="ECO:0000313" key="2">
    <source>
        <dbReference type="EMBL" id="KAI3427340.1"/>
    </source>
</evidence>
<dbReference type="Pfam" id="PF04564">
    <property type="entry name" value="U-box"/>
    <property type="match status" value="1"/>
</dbReference>
<dbReference type="InterPro" id="IPR003613">
    <property type="entry name" value="Ubox_domain"/>
</dbReference>
<evidence type="ECO:0000259" key="1">
    <source>
        <dbReference type="Pfam" id="PF04564"/>
    </source>
</evidence>
<dbReference type="Proteomes" id="UP001055712">
    <property type="component" value="Unassembled WGS sequence"/>
</dbReference>
<keyword evidence="3" id="KW-1185">Reference proteome</keyword>
<comment type="caution">
    <text evidence="2">The sequence shown here is derived from an EMBL/GenBank/DDBJ whole genome shotgun (WGS) entry which is preliminary data.</text>
</comment>
<proteinExistence type="predicted"/>
<dbReference type="InterPro" id="IPR013083">
    <property type="entry name" value="Znf_RING/FYVE/PHD"/>
</dbReference>
<sequence length="75" mass="8224">MIVCNQSNLCLGAPGLYGSSGAARAGCGAQQLLTDPRDPYNRQPCAVEDLHPVPELRARIEAWLREQRSKRMETG</sequence>
<dbReference type="Gene3D" id="3.30.40.10">
    <property type="entry name" value="Zinc/RING finger domain, C3HC4 (zinc finger)"/>
    <property type="match status" value="1"/>
</dbReference>
<gene>
    <name evidence="2" type="ORF">D9Q98_010257</name>
</gene>
<name>A0A9D4YUZ3_CHLVU</name>
<dbReference type="EMBL" id="SIDB01000010">
    <property type="protein sequence ID" value="KAI3427340.1"/>
    <property type="molecule type" value="Genomic_DNA"/>
</dbReference>
<dbReference type="GO" id="GO:0004842">
    <property type="term" value="F:ubiquitin-protein transferase activity"/>
    <property type="evidence" value="ECO:0007669"/>
    <property type="project" value="InterPro"/>
</dbReference>
<dbReference type="SUPFAM" id="SSF57850">
    <property type="entry name" value="RING/U-box"/>
    <property type="match status" value="1"/>
</dbReference>
<dbReference type="GO" id="GO:0016567">
    <property type="term" value="P:protein ubiquitination"/>
    <property type="evidence" value="ECO:0007669"/>
    <property type="project" value="InterPro"/>
</dbReference>
<accession>A0A9D4YUZ3</accession>
<evidence type="ECO:0000313" key="3">
    <source>
        <dbReference type="Proteomes" id="UP001055712"/>
    </source>
</evidence>
<reference evidence="2" key="2">
    <citation type="submission" date="2020-11" db="EMBL/GenBank/DDBJ databases">
        <authorList>
            <person name="Cecchin M."/>
            <person name="Marcolungo L."/>
            <person name="Rossato M."/>
            <person name="Girolomoni L."/>
            <person name="Cosentino E."/>
            <person name="Cuine S."/>
            <person name="Li-Beisson Y."/>
            <person name="Delledonne M."/>
            <person name="Ballottari M."/>
        </authorList>
    </citation>
    <scope>NUCLEOTIDE SEQUENCE</scope>
    <source>
        <strain evidence="2">211/11P</strain>
        <tissue evidence="2">Whole cell</tissue>
    </source>
</reference>
<feature type="domain" description="U-box" evidence="1">
    <location>
        <begin position="32"/>
        <end position="68"/>
    </location>
</feature>
<dbReference type="OrthoDB" id="20295at2759"/>
<dbReference type="AlphaFoldDB" id="A0A9D4YUZ3"/>
<reference evidence="2" key="1">
    <citation type="journal article" date="2019" name="Plant J.">
        <title>Chlorella vulgaris genome assembly and annotation reveals the molecular basis for metabolic acclimation to high light conditions.</title>
        <authorList>
            <person name="Cecchin M."/>
            <person name="Marcolungo L."/>
            <person name="Rossato M."/>
            <person name="Girolomoni L."/>
            <person name="Cosentino E."/>
            <person name="Cuine S."/>
            <person name="Li-Beisson Y."/>
            <person name="Delledonne M."/>
            <person name="Ballottari M."/>
        </authorList>
    </citation>
    <scope>NUCLEOTIDE SEQUENCE</scope>
    <source>
        <strain evidence="2">211/11P</strain>
    </source>
</reference>